<dbReference type="RefSeq" id="WP_035569735.1">
    <property type="nucleotide sequence ID" value="NZ_ARYH01000001.1"/>
</dbReference>
<gene>
    <name evidence="3" type="ORF">HAD_04845</name>
</gene>
<feature type="region of interest" description="Disordered" evidence="1">
    <location>
        <begin position="1"/>
        <end position="63"/>
    </location>
</feature>
<protein>
    <submittedName>
        <fullName evidence="3">Uncharacterized protein</fullName>
    </submittedName>
</protein>
<feature type="transmembrane region" description="Helical" evidence="2">
    <location>
        <begin position="138"/>
        <end position="158"/>
    </location>
</feature>
<accession>A0A069E4L4</accession>
<evidence type="ECO:0000313" key="4">
    <source>
        <dbReference type="Proteomes" id="UP000027446"/>
    </source>
</evidence>
<evidence type="ECO:0000256" key="1">
    <source>
        <dbReference type="SAM" id="MobiDB-lite"/>
    </source>
</evidence>
<dbReference type="Proteomes" id="UP000027446">
    <property type="component" value="Unassembled WGS sequence"/>
</dbReference>
<feature type="transmembrane region" description="Helical" evidence="2">
    <location>
        <begin position="237"/>
        <end position="258"/>
    </location>
</feature>
<name>A0A069E4L4_9PROT</name>
<comment type="caution">
    <text evidence="3">The sequence shown here is derived from an EMBL/GenBank/DDBJ whole genome shotgun (WGS) entry which is preliminary data.</text>
</comment>
<dbReference type="PATRIC" id="fig|1280949.3.peg.989"/>
<keyword evidence="2" id="KW-0472">Membrane</keyword>
<organism evidence="3 4">
    <name type="scientific">Hyphomonas adhaerens MHS-3</name>
    <dbReference type="NCBI Taxonomy" id="1280949"/>
    <lineage>
        <taxon>Bacteria</taxon>
        <taxon>Pseudomonadati</taxon>
        <taxon>Pseudomonadota</taxon>
        <taxon>Alphaproteobacteria</taxon>
        <taxon>Hyphomonadales</taxon>
        <taxon>Hyphomonadaceae</taxon>
        <taxon>Hyphomonas</taxon>
    </lineage>
</organism>
<dbReference type="EMBL" id="ARYH01000001">
    <property type="protein sequence ID" value="KCZ84982.1"/>
    <property type="molecule type" value="Genomic_DNA"/>
</dbReference>
<proteinExistence type="predicted"/>
<keyword evidence="2" id="KW-1133">Transmembrane helix</keyword>
<reference evidence="3 4" key="1">
    <citation type="journal article" date="2014" name="Antonie Van Leeuwenhoek">
        <title>Hyphomonas beringensis sp. nov. and Hyphomonas chukchiensis sp. nov., isolated from surface seawater of the Bering Sea and Chukchi Sea.</title>
        <authorList>
            <person name="Li C."/>
            <person name="Lai Q."/>
            <person name="Li G."/>
            <person name="Dong C."/>
            <person name="Wang J."/>
            <person name="Liao Y."/>
            <person name="Shao Z."/>
        </authorList>
    </citation>
    <scope>NUCLEOTIDE SEQUENCE [LARGE SCALE GENOMIC DNA]</scope>
    <source>
        <strain evidence="3 4">MHS-3</strain>
    </source>
</reference>
<dbReference type="STRING" id="1280949.HAD_04845"/>
<dbReference type="OrthoDB" id="7374725at2"/>
<evidence type="ECO:0000313" key="3">
    <source>
        <dbReference type="EMBL" id="KCZ84982.1"/>
    </source>
</evidence>
<feature type="transmembrane region" description="Helical" evidence="2">
    <location>
        <begin position="179"/>
        <end position="198"/>
    </location>
</feature>
<sequence>MSNDAFGQKKDAFAVVQPKAPESPRESLRDSQSQSEDPPALQAEHLPDQSSQDTGDPLKEDHDRRVGVIRTRFASRLEASNARVSRAQSTWDEIHGEVNRQPRYSGPWFYMPFMALLAIAEVPINRLSFELFFRESPAIALVVSLLVGGVLVVLSHRLGLALGRFEYFSKQHGWVRETLQVVVVTVLIGALCYGLSVLRQGFLAAAVAPELGFADAMNGGGAGAALMSLEPGLTLEGWIFLFINLAVVLVGVSASYFCHDAHPDFQKADVERKQAEKDQAKLKAHVADAEAAEQRRYANQLRRRAS</sequence>
<dbReference type="AlphaFoldDB" id="A0A069E4L4"/>
<keyword evidence="4" id="KW-1185">Reference proteome</keyword>
<dbReference type="eggNOG" id="ENOG50338M8">
    <property type="taxonomic scope" value="Bacteria"/>
</dbReference>
<feature type="transmembrane region" description="Helical" evidence="2">
    <location>
        <begin position="108"/>
        <end position="126"/>
    </location>
</feature>
<keyword evidence="2" id="KW-0812">Transmembrane</keyword>
<evidence type="ECO:0000256" key="2">
    <source>
        <dbReference type="SAM" id="Phobius"/>
    </source>
</evidence>